<keyword evidence="12" id="KW-1185">Reference proteome</keyword>
<feature type="domain" description="C2H2-type" evidence="10">
    <location>
        <begin position="81"/>
        <end position="109"/>
    </location>
</feature>
<dbReference type="GO" id="GO:0006357">
    <property type="term" value="P:regulation of transcription by RNA polymerase II"/>
    <property type="evidence" value="ECO:0007669"/>
    <property type="project" value="TreeGrafter"/>
</dbReference>
<comment type="subcellular location">
    <subcellularLocation>
        <location evidence="1">Nucleus</location>
    </subcellularLocation>
</comment>
<evidence type="ECO:0000256" key="7">
    <source>
        <dbReference type="ARBA" id="ARBA00023242"/>
    </source>
</evidence>
<dbReference type="FunFam" id="3.30.160.60:FF:000774">
    <property type="entry name" value="Zinc finger protein"/>
    <property type="match status" value="1"/>
</dbReference>
<keyword evidence="3" id="KW-0677">Repeat</keyword>
<keyword evidence="6" id="KW-0238">DNA-binding</keyword>
<feature type="domain" description="C2H2-type" evidence="10">
    <location>
        <begin position="166"/>
        <end position="193"/>
    </location>
</feature>
<dbReference type="Gene3D" id="3.30.160.60">
    <property type="entry name" value="Classic Zinc Finger"/>
    <property type="match status" value="5"/>
</dbReference>
<protein>
    <recommendedName>
        <fullName evidence="10">C2H2-type domain-containing protein</fullName>
    </recommendedName>
</protein>
<evidence type="ECO:0000256" key="2">
    <source>
        <dbReference type="ARBA" id="ARBA00022723"/>
    </source>
</evidence>
<dbReference type="PROSITE" id="PS00028">
    <property type="entry name" value="ZINC_FINGER_C2H2_1"/>
    <property type="match status" value="3"/>
</dbReference>
<reference evidence="11" key="2">
    <citation type="submission" date="2025-09" db="UniProtKB">
        <authorList>
            <consortium name="Ensembl"/>
        </authorList>
    </citation>
    <scope>IDENTIFICATION</scope>
</reference>
<keyword evidence="4 8" id="KW-0863">Zinc-finger</keyword>
<evidence type="ECO:0000256" key="3">
    <source>
        <dbReference type="ARBA" id="ARBA00022737"/>
    </source>
</evidence>
<dbReference type="GO" id="GO:0000978">
    <property type="term" value="F:RNA polymerase II cis-regulatory region sequence-specific DNA binding"/>
    <property type="evidence" value="ECO:0007669"/>
    <property type="project" value="TreeGrafter"/>
</dbReference>
<dbReference type="PROSITE" id="PS50157">
    <property type="entry name" value="ZINC_FINGER_C2H2_2"/>
    <property type="match status" value="4"/>
</dbReference>
<dbReference type="SUPFAM" id="SSF57667">
    <property type="entry name" value="beta-beta-alpha zinc fingers"/>
    <property type="match status" value="3"/>
</dbReference>
<proteinExistence type="predicted"/>
<feature type="compositionally biased region" description="Basic and acidic residues" evidence="9">
    <location>
        <begin position="33"/>
        <end position="49"/>
    </location>
</feature>
<dbReference type="InterPro" id="IPR013087">
    <property type="entry name" value="Znf_C2H2_type"/>
</dbReference>
<dbReference type="FunFam" id="3.30.160.60:FF:002343">
    <property type="entry name" value="Zinc finger protein 33A"/>
    <property type="match status" value="2"/>
</dbReference>
<sequence>QQHVCEEEEVFADQQVWNQKNSSLDQEDPEPPQIKEETEEKHLKTHTDKNPNVGETRGNEFRQSCELIGHENIGYYEDEPYFCNMCGTRFTDRGAALTVHMRKHTGEKPYLCNTCGTRFTHLNALKVHSRKHTGEKPYLCNTCGTRFRNSSTLKAHMRTHTGEKPYLCNMCGSRFTQSSTLTVHMRTHTGEKPYLCNTCGTRFITNNDLTELPCFDKCGLYLLF</sequence>
<evidence type="ECO:0000256" key="5">
    <source>
        <dbReference type="ARBA" id="ARBA00022833"/>
    </source>
</evidence>
<evidence type="ECO:0000256" key="4">
    <source>
        <dbReference type="ARBA" id="ARBA00022771"/>
    </source>
</evidence>
<dbReference type="PANTHER" id="PTHR24404:SF110">
    <property type="entry name" value="C2H2-TYPE DOMAIN-CONTAINING PROTEIN"/>
    <property type="match status" value="1"/>
</dbReference>
<feature type="domain" description="C2H2-type" evidence="10">
    <location>
        <begin position="138"/>
        <end position="165"/>
    </location>
</feature>
<dbReference type="Ensembl" id="ENSMMOT00000014212.1">
    <property type="protein sequence ID" value="ENSMMOP00000013986.1"/>
    <property type="gene ID" value="ENSMMOG00000010703.1"/>
</dbReference>
<reference evidence="11" key="1">
    <citation type="submission" date="2025-08" db="UniProtKB">
        <authorList>
            <consortium name="Ensembl"/>
        </authorList>
    </citation>
    <scope>IDENTIFICATION</scope>
</reference>
<dbReference type="GO" id="GO:0003700">
    <property type="term" value="F:DNA-binding transcription factor activity"/>
    <property type="evidence" value="ECO:0007669"/>
    <property type="project" value="TreeGrafter"/>
</dbReference>
<evidence type="ECO:0000256" key="9">
    <source>
        <dbReference type="SAM" id="MobiDB-lite"/>
    </source>
</evidence>
<keyword evidence="7" id="KW-0539">Nucleus</keyword>
<accession>A0A3Q3WAX4</accession>
<keyword evidence="5" id="KW-0862">Zinc</keyword>
<dbReference type="PANTHER" id="PTHR24404">
    <property type="entry name" value="ZINC FINGER PROTEIN"/>
    <property type="match status" value="1"/>
</dbReference>
<dbReference type="AlphaFoldDB" id="A0A3Q3WAX4"/>
<evidence type="ECO:0000256" key="8">
    <source>
        <dbReference type="PROSITE-ProRule" id="PRU00042"/>
    </source>
</evidence>
<feature type="compositionally biased region" description="Polar residues" evidence="9">
    <location>
        <begin position="15"/>
        <end position="24"/>
    </location>
</feature>
<feature type="region of interest" description="Disordered" evidence="9">
    <location>
        <begin position="10"/>
        <end position="57"/>
    </location>
</feature>
<evidence type="ECO:0000313" key="11">
    <source>
        <dbReference type="Ensembl" id="ENSMMOP00000013986.1"/>
    </source>
</evidence>
<dbReference type="InterPro" id="IPR036236">
    <property type="entry name" value="Znf_C2H2_sf"/>
</dbReference>
<dbReference type="Pfam" id="PF00096">
    <property type="entry name" value="zf-C2H2"/>
    <property type="match status" value="3"/>
</dbReference>
<dbReference type="GO" id="GO:0005634">
    <property type="term" value="C:nucleus"/>
    <property type="evidence" value="ECO:0007669"/>
    <property type="project" value="UniProtKB-SubCell"/>
</dbReference>
<evidence type="ECO:0000256" key="1">
    <source>
        <dbReference type="ARBA" id="ARBA00004123"/>
    </source>
</evidence>
<dbReference type="Proteomes" id="UP000261620">
    <property type="component" value="Unplaced"/>
</dbReference>
<keyword evidence="2" id="KW-0479">Metal-binding</keyword>
<dbReference type="InterPro" id="IPR050589">
    <property type="entry name" value="Ikaros_C2H2-ZF"/>
</dbReference>
<dbReference type="GO" id="GO:0008270">
    <property type="term" value="F:zinc ion binding"/>
    <property type="evidence" value="ECO:0007669"/>
    <property type="project" value="UniProtKB-KW"/>
</dbReference>
<evidence type="ECO:0000313" key="12">
    <source>
        <dbReference type="Proteomes" id="UP000261620"/>
    </source>
</evidence>
<evidence type="ECO:0000256" key="6">
    <source>
        <dbReference type="ARBA" id="ARBA00023125"/>
    </source>
</evidence>
<name>A0A3Q3WAX4_MOLML</name>
<organism evidence="11 12">
    <name type="scientific">Mola mola</name>
    <name type="common">Ocean sunfish</name>
    <name type="synonym">Tetraodon mola</name>
    <dbReference type="NCBI Taxonomy" id="94237"/>
    <lineage>
        <taxon>Eukaryota</taxon>
        <taxon>Metazoa</taxon>
        <taxon>Chordata</taxon>
        <taxon>Craniata</taxon>
        <taxon>Vertebrata</taxon>
        <taxon>Euteleostomi</taxon>
        <taxon>Actinopterygii</taxon>
        <taxon>Neopterygii</taxon>
        <taxon>Teleostei</taxon>
        <taxon>Neoteleostei</taxon>
        <taxon>Acanthomorphata</taxon>
        <taxon>Eupercaria</taxon>
        <taxon>Tetraodontiformes</taxon>
        <taxon>Molidae</taxon>
        <taxon>Mola</taxon>
    </lineage>
</organism>
<feature type="domain" description="C2H2-type" evidence="10">
    <location>
        <begin position="110"/>
        <end position="137"/>
    </location>
</feature>
<evidence type="ECO:0000259" key="10">
    <source>
        <dbReference type="PROSITE" id="PS50157"/>
    </source>
</evidence>
<dbReference type="SMART" id="SM00355">
    <property type="entry name" value="ZnF_C2H2"/>
    <property type="match status" value="4"/>
</dbReference>